<reference evidence="5" key="1">
    <citation type="submission" date="2023-06" db="EMBL/GenBank/DDBJ databases">
        <title>Conoideocrella luteorostrata (Hypocreales: Clavicipitaceae), a potential biocontrol fungus for elongate hemlock scale in United States Christmas tree production areas.</title>
        <authorList>
            <person name="Barrett H."/>
            <person name="Lovett B."/>
            <person name="Macias A.M."/>
            <person name="Stajich J.E."/>
            <person name="Kasson M.T."/>
        </authorList>
    </citation>
    <scope>NUCLEOTIDE SEQUENCE</scope>
    <source>
        <strain evidence="5">ARSEF 14590</strain>
    </source>
</reference>
<dbReference type="InterPro" id="IPR001138">
    <property type="entry name" value="Zn2Cys6_DnaBD"/>
</dbReference>
<dbReference type="InterPro" id="IPR036864">
    <property type="entry name" value="Zn2-C6_fun-type_DNA-bd_sf"/>
</dbReference>
<dbReference type="GO" id="GO:0001080">
    <property type="term" value="P:nitrogen catabolite activation of transcription from RNA polymerase II promoter"/>
    <property type="evidence" value="ECO:0007669"/>
    <property type="project" value="TreeGrafter"/>
</dbReference>
<dbReference type="InterPro" id="IPR007219">
    <property type="entry name" value="XnlR_reg_dom"/>
</dbReference>
<dbReference type="CDD" id="cd00067">
    <property type="entry name" value="GAL4"/>
    <property type="match status" value="1"/>
</dbReference>
<dbReference type="GO" id="GO:0008270">
    <property type="term" value="F:zinc ion binding"/>
    <property type="evidence" value="ECO:0007669"/>
    <property type="project" value="InterPro"/>
</dbReference>
<dbReference type="EMBL" id="JASWJB010000014">
    <property type="protein sequence ID" value="KAK2612620.1"/>
    <property type="molecule type" value="Genomic_DNA"/>
</dbReference>
<dbReference type="Pfam" id="PF04082">
    <property type="entry name" value="Fungal_trans"/>
    <property type="match status" value="1"/>
</dbReference>
<feature type="domain" description="Zn(2)-C6 fungal-type" evidence="4">
    <location>
        <begin position="131"/>
        <end position="161"/>
    </location>
</feature>
<keyword evidence="6" id="KW-1185">Reference proteome</keyword>
<evidence type="ECO:0000256" key="3">
    <source>
        <dbReference type="SAM" id="MobiDB-lite"/>
    </source>
</evidence>
<evidence type="ECO:0000259" key="4">
    <source>
        <dbReference type="PROSITE" id="PS50048"/>
    </source>
</evidence>
<feature type="region of interest" description="Disordered" evidence="3">
    <location>
        <begin position="40"/>
        <end position="106"/>
    </location>
</feature>
<evidence type="ECO:0000313" key="5">
    <source>
        <dbReference type="EMBL" id="KAK2612620.1"/>
    </source>
</evidence>
<feature type="region of interest" description="Disordered" evidence="3">
    <location>
        <begin position="209"/>
        <end position="239"/>
    </location>
</feature>
<keyword evidence="1" id="KW-0479">Metal-binding</keyword>
<evidence type="ECO:0000256" key="1">
    <source>
        <dbReference type="ARBA" id="ARBA00022723"/>
    </source>
</evidence>
<gene>
    <name evidence="5" type="ORF">QQS21_001392</name>
</gene>
<dbReference type="AlphaFoldDB" id="A0AAJ0CZX9"/>
<dbReference type="GO" id="GO:0005634">
    <property type="term" value="C:nucleus"/>
    <property type="evidence" value="ECO:0007669"/>
    <property type="project" value="TreeGrafter"/>
</dbReference>
<evidence type="ECO:0000313" key="6">
    <source>
        <dbReference type="Proteomes" id="UP001251528"/>
    </source>
</evidence>
<evidence type="ECO:0000256" key="2">
    <source>
        <dbReference type="ARBA" id="ARBA00023242"/>
    </source>
</evidence>
<organism evidence="5 6">
    <name type="scientific">Conoideocrella luteorostrata</name>
    <dbReference type="NCBI Taxonomy" id="1105319"/>
    <lineage>
        <taxon>Eukaryota</taxon>
        <taxon>Fungi</taxon>
        <taxon>Dikarya</taxon>
        <taxon>Ascomycota</taxon>
        <taxon>Pezizomycotina</taxon>
        <taxon>Sordariomycetes</taxon>
        <taxon>Hypocreomycetidae</taxon>
        <taxon>Hypocreales</taxon>
        <taxon>Clavicipitaceae</taxon>
        <taxon>Conoideocrella</taxon>
    </lineage>
</organism>
<keyword evidence="2" id="KW-0539">Nucleus</keyword>
<dbReference type="SMART" id="SM00906">
    <property type="entry name" value="Fungal_trans"/>
    <property type="match status" value="1"/>
</dbReference>
<accession>A0AAJ0CZX9</accession>
<feature type="region of interest" description="Disordered" evidence="3">
    <location>
        <begin position="1"/>
        <end position="24"/>
    </location>
</feature>
<proteinExistence type="predicted"/>
<sequence length="575" mass="62427">MENTTDAETIMETGRDNPIVENAGADGVGAVDAAVAAVAADTRHPPAHPAAEQRHTPLPDSRRGPGRPSIAAGDTGCMPPSGPQQEPQPARKHPAGPTRSRPKGPVNGVRKFIIESTFGLPRVRGSRKSRPCDVCRHRKIACVIATEPPCDFCRSRDLECTGVLGLKYGLNIDSGVPLHGSELATAPEALPQHRLVDVCDGLSVKPSVKPPENVAAKPPPRQTVETTVMPPTSPADDETEVHLDNCEGQSIYYIGPGAEQDSLLLDSFRYPILNDCPLARCKIVPVHPGGESSTDRPVNFLLLNRTQSEAASLSKKNSLEVIEGNAFPYGPILVRLYFAHIHPAFPILPKSRFLRSYSTDRESIPSSLRGAVYAVASTFWAHDKSLPGRCPIQQHAMLDLAHSALRREIESPSLFIVAACLLIIHGTSGKAENIETPATWTLAAQATAAAQMIGLHQDPGRWKIPSDEKRLRRKLWWACYATDCFSSMAFGNPPHIGAGGWSTLEPSLEDLRCDEDVPSNLEHLIEGENTRFDVTTGARFLELVKISKYMREILDSNLLVPSIHPKSLNNAGTPR</sequence>
<feature type="compositionally biased region" description="Basic and acidic residues" evidence="3">
    <location>
        <begin position="51"/>
        <end position="63"/>
    </location>
</feature>
<dbReference type="PANTHER" id="PTHR31668:SF23">
    <property type="entry name" value="ZN(II)2CYS6 TRANSCRIPTION FACTOR (EUROFUNG)"/>
    <property type="match status" value="1"/>
</dbReference>
<dbReference type="GO" id="GO:0000981">
    <property type="term" value="F:DNA-binding transcription factor activity, RNA polymerase II-specific"/>
    <property type="evidence" value="ECO:0007669"/>
    <property type="project" value="InterPro"/>
</dbReference>
<dbReference type="PROSITE" id="PS00463">
    <property type="entry name" value="ZN2_CY6_FUNGAL_1"/>
    <property type="match status" value="1"/>
</dbReference>
<dbReference type="PROSITE" id="PS50048">
    <property type="entry name" value="ZN2_CY6_FUNGAL_2"/>
    <property type="match status" value="1"/>
</dbReference>
<dbReference type="InterPro" id="IPR050797">
    <property type="entry name" value="Carb_Metab_Trans_Reg"/>
</dbReference>
<dbReference type="Proteomes" id="UP001251528">
    <property type="component" value="Unassembled WGS sequence"/>
</dbReference>
<name>A0AAJ0CZX9_9HYPO</name>
<dbReference type="SUPFAM" id="SSF57701">
    <property type="entry name" value="Zn2/Cys6 DNA-binding domain"/>
    <property type="match status" value="1"/>
</dbReference>
<dbReference type="GO" id="GO:0003677">
    <property type="term" value="F:DNA binding"/>
    <property type="evidence" value="ECO:0007669"/>
    <property type="project" value="InterPro"/>
</dbReference>
<dbReference type="CDD" id="cd12148">
    <property type="entry name" value="fungal_TF_MHR"/>
    <property type="match status" value="1"/>
</dbReference>
<comment type="caution">
    <text evidence="5">The sequence shown here is derived from an EMBL/GenBank/DDBJ whole genome shotgun (WGS) entry which is preliminary data.</text>
</comment>
<dbReference type="PANTHER" id="PTHR31668">
    <property type="entry name" value="GLUCOSE TRANSPORT TRANSCRIPTION REGULATOR RGT1-RELATED-RELATED"/>
    <property type="match status" value="1"/>
</dbReference>
<protein>
    <recommendedName>
        <fullName evidence="4">Zn(2)-C6 fungal-type domain-containing protein</fullName>
    </recommendedName>
</protein>
<dbReference type="GO" id="GO:0006351">
    <property type="term" value="P:DNA-templated transcription"/>
    <property type="evidence" value="ECO:0007669"/>
    <property type="project" value="InterPro"/>
</dbReference>